<organism evidence="4 5">
    <name type="scientific">Truepera radiovictrix (strain DSM 17093 / CIP 108686 / LMG 22925 / RQ-24)</name>
    <dbReference type="NCBI Taxonomy" id="649638"/>
    <lineage>
        <taxon>Bacteria</taxon>
        <taxon>Thermotogati</taxon>
        <taxon>Deinococcota</taxon>
        <taxon>Deinococci</taxon>
        <taxon>Trueperales</taxon>
        <taxon>Trueperaceae</taxon>
        <taxon>Truepera</taxon>
    </lineage>
</organism>
<dbReference type="PROSITE" id="PS50893">
    <property type="entry name" value="ABC_TRANSPORTER_2"/>
    <property type="match status" value="2"/>
</dbReference>
<dbReference type="Gene3D" id="3.40.50.300">
    <property type="entry name" value="P-loop containing nucleotide triphosphate hydrolases"/>
    <property type="match status" value="2"/>
</dbReference>
<proteinExistence type="predicted"/>
<dbReference type="EMBL" id="CP002049">
    <property type="protein sequence ID" value="ADI14813.1"/>
    <property type="molecule type" value="Genomic_DNA"/>
</dbReference>
<dbReference type="CDD" id="cd03215">
    <property type="entry name" value="ABC_Carb_Monos_II"/>
    <property type="match status" value="1"/>
</dbReference>
<dbReference type="Proteomes" id="UP000000379">
    <property type="component" value="Chromosome"/>
</dbReference>
<dbReference type="HOGENOM" id="CLU_000604_92_0_0"/>
<dbReference type="eggNOG" id="COG3845">
    <property type="taxonomic scope" value="Bacteria"/>
</dbReference>
<dbReference type="AlphaFoldDB" id="D7CQ29"/>
<dbReference type="GO" id="GO:0005524">
    <property type="term" value="F:ATP binding"/>
    <property type="evidence" value="ECO:0007669"/>
    <property type="project" value="UniProtKB-KW"/>
</dbReference>
<dbReference type="RefSeq" id="WP_013178180.1">
    <property type="nucleotide sequence ID" value="NC_014221.1"/>
</dbReference>
<dbReference type="PROSITE" id="PS00211">
    <property type="entry name" value="ABC_TRANSPORTER_1"/>
    <property type="match status" value="2"/>
</dbReference>
<dbReference type="InterPro" id="IPR003439">
    <property type="entry name" value="ABC_transporter-like_ATP-bd"/>
</dbReference>
<evidence type="ECO:0000313" key="5">
    <source>
        <dbReference type="Proteomes" id="UP000000379"/>
    </source>
</evidence>
<dbReference type="InterPro" id="IPR027417">
    <property type="entry name" value="P-loop_NTPase"/>
</dbReference>
<accession>D7CQ29</accession>
<dbReference type="GO" id="GO:0016887">
    <property type="term" value="F:ATP hydrolysis activity"/>
    <property type="evidence" value="ECO:0007669"/>
    <property type="project" value="InterPro"/>
</dbReference>
<keyword evidence="1" id="KW-0547">Nucleotide-binding</keyword>
<dbReference type="PANTHER" id="PTHR43790">
    <property type="entry name" value="CARBOHYDRATE TRANSPORT ATP-BINDING PROTEIN MG119-RELATED"/>
    <property type="match status" value="1"/>
</dbReference>
<sequence>MVAAPHEPRPTAPVTSLPLLAAYGVTKRFPGVVANDRVSLELHAGEVHALLGENGAGKTTLISMLYGFYPPDEGALYLSGEPVRLRSPRDALARGVGLVAQHFLLVPRHTVAENVALGLPGTPFWGPTRRLRARIRELSARYGLQVDPDAYVQDLSAGEQQRVEIIKALVRGARVLILDEPTGVLTPGEAEGLFEVMAAMKREGHAVVFITHKLGEVMRAADRVTVLRKGRVVGHARTAETSAAALARLMVGREVSLPPLRAAAPPGERLLEVRGLCARGERGEAALKGVSFDLHAGEMLGVAGVAGNGQLELIEVLTGLRPATAGVLKLRGRDLTPLSPRERFEAGVAHIPEERLGTGVVPNLSVAENLSLRHYRAPPFAKGPLLDRAAMAAFAARAVEAYRVATPSTETPVRLLSGGNIQKLILARELHGDPTVIVAAHPTYGLDVGATELTHTLLSESRARGAGVLLVSEDLDELLRLCDRILVLFAGEVMGVVGAADAQRDLLGLMMAGAARA</sequence>
<reference evidence="5" key="1">
    <citation type="submission" date="2010-05" db="EMBL/GenBank/DDBJ databases">
        <title>The complete genome of Truepera radiovictris DSM 17093.</title>
        <authorList>
            <consortium name="US DOE Joint Genome Institute (JGI-PGF)"/>
            <person name="Lucas S."/>
            <person name="Copeland A."/>
            <person name="Lapidus A."/>
            <person name="Glavina del Rio T."/>
            <person name="Dalin E."/>
            <person name="Tice H."/>
            <person name="Bruce D."/>
            <person name="Goodwin L."/>
            <person name="Pitluck S."/>
            <person name="Kyrpides N."/>
            <person name="Mavromatis K."/>
            <person name="Ovchinnikova G."/>
            <person name="Munk A.C."/>
            <person name="Detter J.C."/>
            <person name="Han C."/>
            <person name="Tapia R."/>
            <person name="Land M."/>
            <person name="Hauser L."/>
            <person name="Markowitz V."/>
            <person name="Cheng J.-F."/>
            <person name="Hugenholtz P."/>
            <person name="Woyke T."/>
            <person name="Wu D."/>
            <person name="Tindall B."/>
            <person name="Pomrenke H.G."/>
            <person name="Brambilla E."/>
            <person name="Klenk H.-P."/>
            <person name="Eisen J.A."/>
        </authorList>
    </citation>
    <scope>NUCLEOTIDE SEQUENCE [LARGE SCALE GENOMIC DNA]</scope>
    <source>
        <strain evidence="5">DSM 17093 / CIP 108686 / LMG 22925 / RQ-24</strain>
    </source>
</reference>
<dbReference type="SMART" id="SM00382">
    <property type="entry name" value="AAA"/>
    <property type="match status" value="1"/>
</dbReference>
<evidence type="ECO:0000256" key="2">
    <source>
        <dbReference type="ARBA" id="ARBA00022840"/>
    </source>
</evidence>
<gene>
    <name evidence="4" type="ordered locus">Trad_1695</name>
</gene>
<evidence type="ECO:0000256" key="1">
    <source>
        <dbReference type="ARBA" id="ARBA00022741"/>
    </source>
</evidence>
<keyword evidence="2" id="KW-0067">ATP-binding</keyword>
<dbReference type="KEGG" id="tra:Trad_1695"/>
<dbReference type="PANTHER" id="PTHR43790:SF4">
    <property type="entry name" value="GUANOSINE IMPORT ATP-BINDING PROTEIN NUPO"/>
    <property type="match status" value="1"/>
</dbReference>
<dbReference type="OrthoDB" id="9771863at2"/>
<dbReference type="SUPFAM" id="SSF52540">
    <property type="entry name" value="P-loop containing nucleoside triphosphate hydrolases"/>
    <property type="match status" value="2"/>
</dbReference>
<reference evidence="4 5" key="2">
    <citation type="journal article" date="2011" name="Stand. Genomic Sci.">
        <title>Complete genome sequence of Truepera radiovictrix type strain (RQ-24).</title>
        <authorList>
            <person name="Ivanova N."/>
            <person name="Rohde C."/>
            <person name="Munk C."/>
            <person name="Nolan M."/>
            <person name="Lucas S."/>
            <person name="Del Rio T.G."/>
            <person name="Tice H."/>
            <person name="Deshpande S."/>
            <person name="Cheng J.F."/>
            <person name="Tapia R."/>
            <person name="Han C."/>
            <person name="Goodwin L."/>
            <person name="Pitluck S."/>
            <person name="Liolios K."/>
            <person name="Mavromatis K."/>
            <person name="Mikhailova N."/>
            <person name="Pati A."/>
            <person name="Chen A."/>
            <person name="Palaniappan K."/>
            <person name="Land M."/>
            <person name="Hauser L."/>
            <person name="Chang Y.J."/>
            <person name="Jeffries C.D."/>
            <person name="Brambilla E."/>
            <person name="Rohde M."/>
            <person name="Goker M."/>
            <person name="Tindall B.J."/>
            <person name="Woyke T."/>
            <person name="Bristow J."/>
            <person name="Eisen J.A."/>
            <person name="Markowitz V."/>
            <person name="Hugenholtz P."/>
            <person name="Kyrpides N.C."/>
            <person name="Klenk H.P."/>
            <person name="Lapidus A."/>
        </authorList>
    </citation>
    <scope>NUCLEOTIDE SEQUENCE [LARGE SCALE GENOMIC DNA]</scope>
    <source>
        <strain evidence="5">DSM 17093 / CIP 108686 / LMG 22925 / RQ-24</strain>
    </source>
</reference>
<dbReference type="InterPro" id="IPR003593">
    <property type="entry name" value="AAA+_ATPase"/>
</dbReference>
<feature type="domain" description="ABC transporter" evidence="3">
    <location>
        <begin position="271"/>
        <end position="515"/>
    </location>
</feature>
<dbReference type="Pfam" id="PF00005">
    <property type="entry name" value="ABC_tran"/>
    <property type="match status" value="2"/>
</dbReference>
<dbReference type="CDD" id="cd03216">
    <property type="entry name" value="ABC_Carb_Monos_I"/>
    <property type="match status" value="1"/>
</dbReference>
<protein>
    <submittedName>
        <fullName evidence="4">ABC transporter related protein</fullName>
    </submittedName>
</protein>
<evidence type="ECO:0000313" key="4">
    <source>
        <dbReference type="EMBL" id="ADI14813.1"/>
    </source>
</evidence>
<evidence type="ECO:0000259" key="3">
    <source>
        <dbReference type="PROSITE" id="PS50893"/>
    </source>
</evidence>
<dbReference type="InterPro" id="IPR017871">
    <property type="entry name" value="ABC_transporter-like_CS"/>
</dbReference>
<name>D7CQ29_TRURR</name>
<keyword evidence="5" id="KW-1185">Reference proteome</keyword>
<dbReference type="STRING" id="649638.Trad_1695"/>
<dbReference type="InterPro" id="IPR050107">
    <property type="entry name" value="ABC_carbohydrate_import_ATPase"/>
</dbReference>
<feature type="domain" description="ABC transporter" evidence="3">
    <location>
        <begin position="20"/>
        <end position="254"/>
    </location>
</feature>